<gene>
    <name evidence="2" type="ORF">KIL84_022133</name>
</gene>
<evidence type="ECO:0000313" key="3">
    <source>
        <dbReference type="Proteomes" id="UP000827986"/>
    </source>
</evidence>
<protein>
    <submittedName>
        <fullName evidence="2">Uncharacterized protein</fullName>
    </submittedName>
</protein>
<keyword evidence="1" id="KW-0812">Transmembrane</keyword>
<keyword evidence="1" id="KW-1133">Transmembrane helix</keyword>
<organism evidence="2 3">
    <name type="scientific">Mauremys mutica</name>
    <name type="common">yellowpond turtle</name>
    <dbReference type="NCBI Taxonomy" id="74926"/>
    <lineage>
        <taxon>Eukaryota</taxon>
        <taxon>Metazoa</taxon>
        <taxon>Chordata</taxon>
        <taxon>Craniata</taxon>
        <taxon>Vertebrata</taxon>
        <taxon>Euteleostomi</taxon>
        <taxon>Archelosauria</taxon>
        <taxon>Testudinata</taxon>
        <taxon>Testudines</taxon>
        <taxon>Cryptodira</taxon>
        <taxon>Durocryptodira</taxon>
        <taxon>Testudinoidea</taxon>
        <taxon>Geoemydidae</taxon>
        <taxon>Geoemydinae</taxon>
        <taxon>Mauremys</taxon>
    </lineage>
</organism>
<sequence length="165" mass="18410">MEQPSGMITRCACIVFPRQCLTVLCHPLHASMNSVGVVAMLQPSESDRALGRPYDHVHWVTCCLDALNLLFTSQQALHTSNRPTPRTVKEGIVQSSGRRSWLWQPRTRQKGAASFLPWTKITRCQSKKCMFSSLLIPGVTVTAYLGLAENEPEMHHFSLQLSSSS</sequence>
<feature type="transmembrane region" description="Helical" evidence="1">
    <location>
        <begin position="129"/>
        <end position="147"/>
    </location>
</feature>
<evidence type="ECO:0000313" key="2">
    <source>
        <dbReference type="EMBL" id="KAH1175608.1"/>
    </source>
</evidence>
<dbReference type="AlphaFoldDB" id="A0A9D3X9Q3"/>
<reference evidence="2" key="1">
    <citation type="submission" date="2021-09" db="EMBL/GenBank/DDBJ databases">
        <title>The genome of Mauremys mutica provides insights into the evolution of semi-aquatic lifestyle.</title>
        <authorList>
            <person name="Gong S."/>
            <person name="Gao Y."/>
        </authorList>
    </citation>
    <scope>NUCLEOTIDE SEQUENCE</scope>
    <source>
        <strain evidence="2">MM-2020</strain>
        <tissue evidence="2">Muscle</tissue>
    </source>
</reference>
<accession>A0A9D3X9Q3</accession>
<dbReference type="EMBL" id="JAHDVG010000476">
    <property type="protein sequence ID" value="KAH1175608.1"/>
    <property type="molecule type" value="Genomic_DNA"/>
</dbReference>
<name>A0A9D3X9Q3_9SAUR</name>
<comment type="caution">
    <text evidence="2">The sequence shown here is derived from an EMBL/GenBank/DDBJ whole genome shotgun (WGS) entry which is preliminary data.</text>
</comment>
<keyword evidence="1" id="KW-0472">Membrane</keyword>
<keyword evidence="3" id="KW-1185">Reference proteome</keyword>
<evidence type="ECO:0000256" key="1">
    <source>
        <dbReference type="SAM" id="Phobius"/>
    </source>
</evidence>
<dbReference type="Proteomes" id="UP000827986">
    <property type="component" value="Unassembled WGS sequence"/>
</dbReference>
<proteinExistence type="predicted"/>